<evidence type="ECO:0000313" key="4">
    <source>
        <dbReference type="EMBL" id="QBP17923.1"/>
    </source>
</evidence>
<sequence length="349" mass="39406">MKNKKLSKLSKWLLAIIGVLIFLWLLFWPMPDYIEGPGEANNLNHMVKVNHHFGRYPGKLMLTSVEIAPVHPITYVWAKLNPKYSIESEQNVTGGQNDATYNKIQKFYMTSAINDAKYVAYRNAHRFVKPNYHGIYVLGVMPTSHFHSIIHVGDVITKINGRHFNNAYGYQEYLAHLNHHSKVTVQYLHNNVEHRAISHLTHLPGSNRWGIGVILTDDDSIKTKIPVHVNSEQIGGPSGGLMLTLQMYSQIKPVNITKGRKIAGTGTIDPKGDVGEIGGIDKKIIAAKRQGATIFFAPYIKPTKKVLKYEPGHLTNYELAKRTAHKYAPNMKIVPVSNFHQALKYLIRT</sequence>
<evidence type="ECO:0000259" key="3">
    <source>
        <dbReference type="Pfam" id="PF13180"/>
    </source>
</evidence>
<name>A0A4P6ZK48_9LACO</name>
<reference evidence="5" key="1">
    <citation type="submission" date="2018-12" db="EMBL/GenBank/DDBJ databases">
        <title>A new species of lactobacillus.</title>
        <authorList>
            <person name="Jian Y."/>
            <person name="Xin L."/>
            <person name="Hong Z.J."/>
            <person name="Ming L.Z."/>
            <person name="Hong X.Z."/>
        </authorList>
    </citation>
    <scope>NUCLEOTIDE SEQUENCE [LARGE SCALE GENOMIC DNA]</scope>
    <source>
        <strain evidence="5">HSLZ-75</strain>
    </source>
</reference>
<dbReference type="InterPro" id="IPR027065">
    <property type="entry name" value="Lon_Prtase"/>
</dbReference>
<organism evidence="4 5">
    <name type="scientific">Acetilactobacillus jinshanensis</name>
    <dbReference type="NCBI Taxonomy" id="1720083"/>
    <lineage>
        <taxon>Bacteria</taxon>
        <taxon>Bacillati</taxon>
        <taxon>Bacillota</taxon>
        <taxon>Bacilli</taxon>
        <taxon>Lactobacillales</taxon>
        <taxon>Lactobacillaceae</taxon>
        <taxon>Acetilactobacillus</taxon>
    </lineage>
</organism>
<dbReference type="InterPro" id="IPR008269">
    <property type="entry name" value="Lon_proteolytic"/>
</dbReference>
<keyword evidence="1" id="KW-0472">Membrane</keyword>
<dbReference type="KEGG" id="lji:ELX58_01890"/>
<dbReference type="InterPro" id="IPR020568">
    <property type="entry name" value="Ribosomal_Su5_D2-typ_SF"/>
</dbReference>
<keyword evidence="1" id="KW-0812">Transmembrane</keyword>
<dbReference type="PANTHER" id="PTHR10046">
    <property type="entry name" value="ATP DEPENDENT LON PROTEASE FAMILY MEMBER"/>
    <property type="match status" value="1"/>
</dbReference>
<evidence type="ECO:0000256" key="1">
    <source>
        <dbReference type="SAM" id="Phobius"/>
    </source>
</evidence>
<dbReference type="GO" id="GO:0004176">
    <property type="term" value="F:ATP-dependent peptidase activity"/>
    <property type="evidence" value="ECO:0007669"/>
    <property type="project" value="InterPro"/>
</dbReference>
<dbReference type="SUPFAM" id="SSF54211">
    <property type="entry name" value="Ribosomal protein S5 domain 2-like"/>
    <property type="match status" value="1"/>
</dbReference>
<dbReference type="GO" id="GO:0006508">
    <property type="term" value="P:proteolysis"/>
    <property type="evidence" value="ECO:0007669"/>
    <property type="project" value="InterPro"/>
</dbReference>
<keyword evidence="1" id="KW-1133">Transmembrane helix</keyword>
<dbReference type="GO" id="GO:0030163">
    <property type="term" value="P:protein catabolic process"/>
    <property type="evidence" value="ECO:0007669"/>
    <property type="project" value="InterPro"/>
</dbReference>
<dbReference type="AlphaFoldDB" id="A0A4P6ZK48"/>
<protein>
    <submittedName>
        <fullName evidence="4">PDZ domain-containing protein</fullName>
    </submittedName>
</protein>
<keyword evidence="5" id="KW-1185">Reference proteome</keyword>
<dbReference type="Pfam" id="PF13180">
    <property type="entry name" value="PDZ_2"/>
    <property type="match status" value="1"/>
</dbReference>
<dbReference type="InterPro" id="IPR001478">
    <property type="entry name" value="PDZ"/>
</dbReference>
<gene>
    <name evidence="4" type="ORF">ELX58_01890</name>
</gene>
<dbReference type="Proteomes" id="UP000294321">
    <property type="component" value="Chromosome"/>
</dbReference>
<dbReference type="Pfam" id="PF05362">
    <property type="entry name" value="Lon_C"/>
    <property type="match status" value="1"/>
</dbReference>
<dbReference type="EMBL" id="CP034726">
    <property type="protein sequence ID" value="QBP17923.1"/>
    <property type="molecule type" value="Genomic_DNA"/>
</dbReference>
<evidence type="ECO:0000259" key="2">
    <source>
        <dbReference type="Pfam" id="PF05362"/>
    </source>
</evidence>
<dbReference type="InterPro" id="IPR036034">
    <property type="entry name" value="PDZ_sf"/>
</dbReference>
<accession>A0A4P6ZK48</accession>
<dbReference type="RefSeq" id="WP_133441468.1">
    <property type="nucleotide sequence ID" value="NZ_CP034726.1"/>
</dbReference>
<dbReference type="InterPro" id="IPR014721">
    <property type="entry name" value="Ribsml_uS5_D2-typ_fold_subgr"/>
</dbReference>
<feature type="domain" description="PDZ" evidence="3">
    <location>
        <begin position="129"/>
        <end position="193"/>
    </location>
</feature>
<proteinExistence type="predicted"/>
<feature type="transmembrane region" description="Helical" evidence="1">
    <location>
        <begin position="12"/>
        <end position="30"/>
    </location>
</feature>
<dbReference type="Gene3D" id="3.30.230.10">
    <property type="match status" value="1"/>
</dbReference>
<dbReference type="GO" id="GO:0005524">
    <property type="term" value="F:ATP binding"/>
    <property type="evidence" value="ECO:0007669"/>
    <property type="project" value="InterPro"/>
</dbReference>
<evidence type="ECO:0000313" key="5">
    <source>
        <dbReference type="Proteomes" id="UP000294321"/>
    </source>
</evidence>
<dbReference type="GO" id="GO:0004252">
    <property type="term" value="F:serine-type endopeptidase activity"/>
    <property type="evidence" value="ECO:0007669"/>
    <property type="project" value="InterPro"/>
</dbReference>
<dbReference type="SUPFAM" id="SSF50156">
    <property type="entry name" value="PDZ domain-like"/>
    <property type="match status" value="1"/>
</dbReference>
<dbReference type="OrthoDB" id="2356897at2"/>
<dbReference type="NCBIfam" id="NF041438">
    <property type="entry name" value="SepM_fam_S16"/>
    <property type="match status" value="1"/>
</dbReference>
<feature type="domain" description="Lon proteolytic" evidence="2">
    <location>
        <begin position="222"/>
        <end position="298"/>
    </location>
</feature>